<evidence type="ECO:0000313" key="2">
    <source>
        <dbReference type="EMBL" id="KAA1115395.1"/>
    </source>
</evidence>
<comment type="caution">
    <text evidence="2">The sequence shown here is derived from an EMBL/GenBank/DDBJ whole genome shotgun (WGS) entry which is preliminary data.</text>
</comment>
<proteinExistence type="predicted"/>
<dbReference type="EMBL" id="VSWC01000014">
    <property type="protein sequence ID" value="KAA1115395.1"/>
    <property type="molecule type" value="Genomic_DNA"/>
</dbReference>
<keyword evidence="1" id="KW-0732">Signal</keyword>
<gene>
    <name evidence="2" type="ORF">PGT21_035977</name>
</gene>
<evidence type="ECO:0000256" key="1">
    <source>
        <dbReference type="SAM" id="SignalP"/>
    </source>
</evidence>
<organism evidence="2 3">
    <name type="scientific">Puccinia graminis f. sp. tritici</name>
    <dbReference type="NCBI Taxonomy" id="56615"/>
    <lineage>
        <taxon>Eukaryota</taxon>
        <taxon>Fungi</taxon>
        <taxon>Dikarya</taxon>
        <taxon>Basidiomycota</taxon>
        <taxon>Pucciniomycotina</taxon>
        <taxon>Pucciniomycetes</taxon>
        <taxon>Pucciniales</taxon>
        <taxon>Pucciniaceae</taxon>
        <taxon>Puccinia</taxon>
    </lineage>
</organism>
<protein>
    <submittedName>
        <fullName evidence="2">Uncharacterized protein</fullName>
    </submittedName>
</protein>
<accession>A0A5B0QR59</accession>
<reference evidence="2 3" key="1">
    <citation type="submission" date="2019-05" db="EMBL/GenBank/DDBJ databases">
        <title>Emergence of the Ug99 lineage of the wheat stem rust pathogen through somatic hybridization.</title>
        <authorList>
            <person name="Li F."/>
            <person name="Upadhyaya N.M."/>
            <person name="Sperschneider J."/>
            <person name="Matny O."/>
            <person name="Nguyen-Phuc H."/>
            <person name="Mago R."/>
            <person name="Raley C."/>
            <person name="Miller M.E."/>
            <person name="Silverstein K.A.T."/>
            <person name="Henningsen E."/>
            <person name="Hirsch C.D."/>
            <person name="Visser B."/>
            <person name="Pretorius Z.A."/>
            <person name="Steffenson B.J."/>
            <person name="Schwessinger B."/>
            <person name="Dodds P.N."/>
            <person name="Figueroa M."/>
        </authorList>
    </citation>
    <scope>NUCLEOTIDE SEQUENCE [LARGE SCALE GENOMIC DNA]</scope>
    <source>
        <strain evidence="2">21-0</strain>
    </source>
</reference>
<sequence>MFTRLIILFLTMWSSSSTLGMAIGTKDESHVERRAVEHLWALPASPPAVEMQQLSPKRFSSGIFIKDPFSANKKEDVEDRKFLFKYIEGSPQFESLNTEEYLKLVKDKEQHKKMSSLYQDSQDLEFMFQTVGSNIKKIQSEKLMEEQIIEKYSEAFKIAKEFKRKISIFKQVKFWKILRVDSKSSPNELLSHQSKLLQIILTTSENQQIPLWLHKLPPELISLIPDKIWKDLASSFLDEIKKHILHYKIEPDSNMLKSVAFTQVYCFPHCFKFIDFLYKNKFIDSHAIRDIFQNRAIQYLAKRCTHHYVASTSHRFPDDHILDINEHWFWPFGFKFYEVLSKKDRVQIHLPLLISNLQDAGQSLLGFDPPEEWEFISNSLKKYNDYLKNEEESDKTSTNVESLDSIHQQTTLKFKSEKEFQDDVENLLKLLFKIHISSVPQALTYARENFTRVICEFLDFVEKNFYQGIIRLVCDTRIEKDTENPEDQYHSLLISSRIMHLGYMARMYKIFCVHDMGDLKNHPKKTKYVRRAYIDRILELYPELLEVTSKDQNRKPLPWWLNENTPRKLLIQSLKILENPSAIRTIIDPGTYFD</sequence>
<keyword evidence="3" id="KW-1185">Reference proteome</keyword>
<feature type="signal peptide" evidence="1">
    <location>
        <begin position="1"/>
        <end position="18"/>
    </location>
</feature>
<dbReference type="Proteomes" id="UP000324748">
    <property type="component" value="Unassembled WGS sequence"/>
</dbReference>
<name>A0A5B0QR59_PUCGR</name>
<dbReference type="AlphaFoldDB" id="A0A5B0QR59"/>
<evidence type="ECO:0000313" key="3">
    <source>
        <dbReference type="Proteomes" id="UP000324748"/>
    </source>
</evidence>
<feature type="chain" id="PRO_5023151252" evidence="1">
    <location>
        <begin position="19"/>
        <end position="594"/>
    </location>
</feature>